<comment type="caution">
    <text evidence="2">The sequence shown here is derived from an EMBL/GenBank/DDBJ whole genome shotgun (WGS) entry which is preliminary data.</text>
</comment>
<dbReference type="InterPro" id="IPR008979">
    <property type="entry name" value="Galactose-bd-like_sf"/>
</dbReference>
<feature type="region of interest" description="Disordered" evidence="1">
    <location>
        <begin position="167"/>
        <end position="199"/>
    </location>
</feature>
<dbReference type="InterPro" id="IPR006311">
    <property type="entry name" value="TAT_signal"/>
</dbReference>
<evidence type="ECO:0000256" key="1">
    <source>
        <dbReference type="SAM" id="MobiDB-lite"/>
    </source>
</evidence>
<keyword evidence="2" id="KW-0378">Hydrolase</keyword>
<dbReference type="NCBIfam" id="NF045579">
    <property type="entry name" value="rhamnoside_JR"/>
    <property type="match status" value="1"/>
</dbReference>
<evidence type="ECO:0000313" key="3">
    <source>
        <dbReference type="Proteomes" id="UP001499882"/>
    </source>
</evidence>
<sequence length="972" mass="106556">MHVLRRRTFVQGSVAAAAVSTTIAPGEASSAPPVPGDGRQTGSSALRWPRFTAETRPWVRWWWLGSAVTGAGLTRNLLQLHQAGLGGVEVQPIYEAQGYEDRDLEYLSAPWVAALDHTTKQAARLGMQVDLTSGSGWTMGGPWITPEHSAGRALVARWQLTEGQRLEDPVRTEQPGHPGLVDEEKLSRPDLRPPMDPLPEPPLSALVAREATSGETVVLTDKVGTDGRLDWTAPPGSWQLTGVFAGLALKRVERAGPGGKGLMSDYTGGTGVRPHLDRLDAALGAGRRGLRASFHDSYELEATDWHRTFLADFERLRGYDVTPYLPDVFAEGDVDDTALRVMADVRQTFSELFVERFAKPWGRWSKGHGWLTRNQAHGSPANLLDVYAASDIPETEYTGAELVPIPGLRQGLGTAAPPVSLVWRMASSSAHLKGTTLVGAETITWRDEHYHVSLSQAKPAVDLLFSAGVNHVLFHGSAYSPDDVAWPGFSFYASTEVSPANTLWRDLPELNAYITRCQSILQDGEHGNDVLVYWPQADQWSRPKGGLAGEERELTPDYAWRGTPWMYGDPESPGAVVEPIEQRGWQLDWVSDTQLQEFSGRRGEVRNRHSRYAVVVVPRAELVPLDTMQRLHDLAAGGGTVVFVDRLPSDVPGYGDLASRRRRFRRLAEAMTARPVRGRTGWHRVGRGHVVVAAQGAALDAALESAGAVREPLADTGLRVLRRRHRQGWHYFVANVGAETVSGWQEIGVDARSVGLLDPLRNTRGRAEQRAAGRRTQVRLHLEPGQSVILRTFDRRRLAGPVADLAIPGGRTRAVDGPWELTFVEGGPELPAARRLDALVSWSELGPAEVAFSGTALYRTTLELDAADAKRDWLLDLGELCESARVRVNGVDVGTAWAIPYRVPLGGALRRGRNVLELEVTNLAANRCRALAQRGELELPHFMSWRSGKKPQDWDAMPSGVLGPVRLVESKG</sequence>
<dbReference type="GO" id="GO:0016787">
    <property type="term" value="F:hydrolase activity"/>
    <property type="evidence" value="ECO:0007669"/>
    <property type="project" value="UniProtKB-KW"/>
</dbReference>
<accession>A0ABP8YRX9</accession>
<keyword evidence="3" id="KW-1185">Reference proteome</keyword>
<organism evidence="2 3">
    <name type="scientific">Nocardioides endophyticus</name>
    <dbReference type="NCBI Taxonomy" id="1353775"/>
    <lineage>
        <taxon>Bacteria</taxon>
        <taxon>Bacillati</taxon>
        <taxon>Actinomycetota</taxon>
        <taxon>Actinomycetes</taxon>
        <taxon>Propionibacteriales</taxon>
        <taxon>Nocardioidaceae</taxon>
        <taxon>Nocardioides</taxon>
    </lineage>
</organism>
<dbReference type="PANTHER" id="PTHR36848">
    <property type="entry name" value="DNA-BINDING PROTEIN (PUTATIVE SECRETED PROTEIN)-RELATED"/>
    <property type="match status" value="1"/>
</dbReference>
<evidence type="ECO:0000313" key="2">
    <source>
        <dbReference type="EMBL" id="GAA4736994.1"/>
    </source>
</evidence>
<protein>
    <submittedName>
        <fullName evidence="2">Glycosyl hydrolase</fullName>
    </submittedName>
</protein>
<dbReference type="Pfam" id="PF17132">
    <property type="entry name" value="Glyco_hydro_106"/>
    <property type="match status" value="2"/>
</dbReference>
<dbReference type="EMBL" id="BAABKN010000014">
    <property type="protein sequence ID" value="GAA4736994.1"/>
    <property type="molecule type" value="Genomic_DNA"/>
</dbReference>
<proteinExistence type="predicted"/>
<dbReference type="Proteomes" id="UP001499882">
    <property type="component" value="Unassembled WGS sequence"/>
</dbReference>
<dbReference type="Gene3D" id="2.60.120.260">
    <property type="entry name" value="Galactose-binding domain-like"/>
    <property type="match status" value="1"/>
</dbReference>
<reference evidence="3" key="1">
    <citation type="journal article" date="2019" name="Int. J. Syst. Evol. Microbiol.">
        <title>The Global Catalogue of Microorganisms (GCM) 10K type strain sequencing project: providing services to taxonomists for standard genome sequencing and annotation.</title>
        <authorList>
            <consortium name="The Broad Institute Genomics Platform"/>
            <consortium name="The Broad Institute Genome Sequencing Center for Infectious Disease"/>
            <person name="Wu L."/>
            <person name="Ma J."/>
        </authorList>
    </citation>
    <scope>NUCLEOTIDE SEQUENCE [LARGE SCALE GENOMIC DNA]</scope>
    <source>
        <strain evidence="3">JCM 18532</strain>
    </source>
</reference>
<name>A0ABP8YRX9_9ACTN</name>
<dbReference type="InterPro" id="IPR053161">
    <property type="entry name" value="Ulvan_degrading_GH"/>
</dbReference>
<feature type="compositionally biased region" description="Basic and acidic residues" evidence="1">
    <location>
        <begin position="180"/>
        <end position="193"/>
    </location>
</feature>
<dbReference type="PROSITE" id="PS51318">
    <property type="entry name" value="TAT"/>
    <property type="match status" value="1"/>
</dbReference>
<gene>
    <name evidence="2" type="ORF">GCM10023350_21160</name>
</gene>
<dbReference type="PANTHER" id="PTHR36848:SF2">
    <property type="entry name" value="SECRETED PROTEIN"/>
    <property type="match status" value="1"/>
</dbReference>
<feature type="region of interest" description="Disordered" evidence="1">
    <location>
        <begin position="24"/>
        <end position="44"/>
    </location>
</feature>
<dbReference type="SUPFAM" id="SSF49785">
    <property type="entry name" value="Galactose-binding domain-like"/>
    <property type="match status" value="1"/>
</dbReference>